<dbReference type="EMBL" id="JADWDJ010000002">
    <property type="protein sequence ID" value="KAG5284971.1"/>
    <property type="molecule type" value="Genomic_DNA"/>
</dbReference>
<proteinExistence type="predicted"/>
<evidence type="ECO:0000313" key="3">
    <source>
        <dbReference type="EMBL" id="KAG5284971.1"/>
    </source>
</evidence>
<dbReference type="GO" id="GO:0045171">
    <property type="term" value="C:intercellular bridge"/>
    <property type="evidence" value="ECO:0007669"/>
    <property type="project" value="TreeGrafter"/>
</dbReference>
<dbReference type="GO" id="GO:0051306">
    <property type="term" value="P:mitotic sister chromatid separation"/>
    <property type="evidence" value="ECO:0007669"/>
    <property type="project" value="InterPro"/>
</dbReference>
<dbReference type="GO" id="GO:0007140">
    <property type="term" value="P:male meiotic nuclear division"/>
    <property type="evidence" value="ECO:0007669"/>
    <property type="project" value="InterPro"/>
</dbReference>
<dbReference type="Pfam" id="PF07714">
    <property type="entry name" value="PK_Tyr_Ser-Thr"/>
    <property type="match status" value="1"/>
</dbReference>
<dbReference type="GO" id="GO:0005524">
    <property type="term" value="F:ATP binding"/>
    <property type="evidence" value="ECO:0007669"/>
    <property type="project" value="InterPro"/>
</dbReference>
<dbReference type="AlphaFoldDB" id="A0AAV6HGA7"/>
<dbReference type="PANTHER" id="PTHR23060:SF3">
    <property type="entry name" value="TESTIS EXPRESSED 14, INTERCELLULAR BRIDGE FORMING FACTOR"/>
    <property type="match status" value="1"/>
</dbReference>
<gene>
    <name evidence="3" type="ORF">AALO_G00032530</name>
</gene>
<comment type="caution">
    <text evidence="3">The sequence shown here is derived from an EMBL/GenBank/DDBJ whole genome shotgun (WGS) entry which is preliminary data.</text>
</comment>
<evidence type="ECO:0000256" key="1">
    <source>
        <dbReference type="SAM" id="MobiDB-lite"/>
    </source>
</evidence>
<feature type="region of interest" description="Disordered" evidence="1">
    <location>
        <begin position="430"/>
        <end position="482"/>
    </location>
</feature>
<reference evidence="3" key="1">
    <citation type="submission" date="2020-10" db="EMBL/GenBank/DDBJ databases">
        <title>Chromosome-scale genome assembly of the Allis shad, Alosa alosa.</title>
        <authorList>
            <person name="Margot Z."/>
            <person name="Christophe K."/>
            <person name="Cabau C."/>
            <person name="Louis A."/>
            <person name="Berthelot C."/>
            <person name="Parey E."/>
            <person name="Roest Crollius H."/>
            <person name="Montfort J."/>
            <person name="Robinson-Rechavi M."/>
            <person name="Bucao C."/>
            <person name="Bouchez O."/>
            <person name="Gislard M."/>
            <person name="Lluch J."/>
            <person name="Milhes M."/>
            <person name="Lampietro C."/>
            <person name="Lopez Roques C."/>
            <person name="Donnadieu C."/>
            <person name="Braasch I."/>
            <person name="Desvignes T."/>
            <person name="Postlethwait J."/>
            <person name="Bobe J."/>
            <person name="Guiguen Y."/>
        </authorList>
    </citation>
    <scope>NUCLEOTIDE SEQUENCE</scope>
    <source>
        <strain evidence="3">M-15738</strain>
        <tissue evidence="3">Blood</tissue>
    </source>
</reference>
<name>A0AAV6HGA7_9TELE</name>
<feature type="domain" description="Protein kinase" evidence="2">
    <location>
        <begin position="89"/>
        <end position="380"/>
    </location>
</feature>
<protein>
    <recommendedName>
        <fullName evidence="2">Protein kinase domain-containing protein</fullName>
    </recommendedName>
</protein>
<sequence length="482" mass="53857">MVKFDLPLSSPASPAAERQRRKEWLIIEFLNSCMSQMQSLVQQRLPGETRSTPSSSKMLLRPPSLKDLLKPGGSDLCLSKKSSSRSGPWGSVQCFGFGKLCVERRGQLVGLQACIPLVSDVELTLQEDEPPTDFTLGDHTHMSNSSWRGCRVTVKDLLPQSGSEVGRLHSYRDVLQREQDYCSRLLHPHLLQLLAVALGSDLHTRLVFERREALPVLPVEGMLGVLLQVCEALLYLHTCKLVLRSLSSHSVLMVRPTLAKLTSLGFITSVDGSVSPCGSPPPLPAALMNWAAPEVVKQQLCTEKADIYSMCALIQEIYTDALPWGCLSPGDPAELMRAGPLPPPLPRSPYYQLLQHGLQPQAQQRTHTLQQLRYTLHTHSKELSDVTSGMSPATKKQQESFNQSCAGRRSLDSEIQHQLSQLDHILQREEQRGREENQHVCSGQEEKQQRERGRGGGEERREEERRGERGRREGRRGESACM</sequence>
<feature type="region of interest" description="Disordered" evidence="1">
    <location>
        <begin position="41"/>
        <end position="67"/>
    </location>
</feature>
<dbReference type="Gene3D" id="1.10.510.10">
    <property type="entry name" value="Transferase(Phosphotransferase) domain 1"/>
    <property type="match status" value="1"/>
</dbReference>
<dbReference type="InterPro" id="IPR039339">
    <property type="entry name" value="Tex14"/>
</dbReference>
<dbReference type="InterPro" id="IPR000719">
    <property type="entry name" value="Prot_kinase_dom"/>
</dbReference>
<evidence type="ECO:0000259" key="2">
    <source>
        <dbReference type="PROSITE" id="PS50011"/>
    </source>
</evidence>
<feature type="compositionally biased region" description="Polar residues" evidence="1">
    <location>
        <begin position="385"/>
        <end position="405"/>
    </location>
</feature>
<dbReference type="GO" id="GO:0030496">
    <property type="term" value="C:midbody"/>
    <property type="evidence" value="ECO:0007669"/>
    <property type="project" value="TreeGrafter"/>
</dbReference>
<organism evidence="3 4">
    <name type="scientific">Alosa alosa</name>
    <name type="common">allis shad</name>
    <dbReference type="NCBI Taxonomy" id="278164"/>
    <lineage>
        <taxon>Eukaryota</taxon>
        <taxon>Metazoa</taxon>
        <taxon>Chordata</taxon>
        <taxon>Craniata</taxon>
        <taxon>Vertebrata</taxon>
        <taxon>Euteleostomi</taxon>
        <taxon>Actinopterygii</taxon>
        <taxon>Neopterygii</taxon>
        <taxon>Teleostei</taxon>
        <taxon>Clupei</taxon>
        <taxon>Clupeiformes</taxon>
        <taxon>Clupeoidei</taxon>
        <taxon>Clupeidae</taxon>
        <taxon>Alosa</taxon>
    </lineage>
</organism>
<dbReference type="SUPFAM" id="SSF56112">
    <property type="entry name" value="Protein kinase-like (PK-like)"/>
    <property type="match status" value="1"/>
</dbReference>
<dbReference type="GO" id="GO:0007094">
    <property type="term" value="P:mitotic spindle assembly checkpoint signaling"/>
    <property type="evidence" value="ECO:0007669"/>
    <property type="project" value="InterPro"/>
</dbReference>
<dbReference type="PANTHER" id="PTHR23060">
    <property type="entry name" value="TESTIS EXPRESSED GENE 14"/>
    <property type="match status" value="1"/>
</dbReference>
<dbReference type="GO" id="GO:0008608">
    <property type="term" value="P:attachment of spindle microtubules to kinetochore"/>
    <property type="evidence" value="ECO:0007669"/>
    <property type="project" value="InterPro"/>
</dbReference>
<dbReference type="GO" id="GO:0000776">
    <property type="term" value="C:kinetochore"/>
    <property type="evidence" value="ECO:0007669"/>
    <property type="project" value="TreeGrafter"/>
</dbReference>
<dbReference type="PROSITE" id="PS50011">
    <property type="entry name" value="PROTEIN_KINASE_DOM"/>
    <property type="match status" value="1"/>
</dbReference>
<dbReference type="InterPro" id="IPR001245">
    <property type="entry name" value="Ser-Thr/Tyr_kinase_cat_dom"/>
</dbReference>
<keyword evidence="4" id="KW-1185">Reference proteome</keyword>
<evidence type="ECO:0000313" key="4">
    <source>
        <dbReference type="Proteomes" id="UP000823561"/>
    </source>
</evidence>
<feature type="region of interest" description="Disordered" evidence="1">
    <location>
        <begin position="382"/>
        <end position="410"/>
    </location>
</feature>
<dbReference type="GO" id="GO:0043063">
    <property type="term" value="P:intercellular bridge organization"/>
    <property type="evidence" value="ECO:0007669"/>
    <property type="project" value="InterPro"/>
</dbReference>
<dbReference type="GO" id="GO:0004672">
    <property type="term" value="F:protein kinase activity"/>
    <property type="evidence" value="ECO:0007669"/>
    <property type="project" value="InterPro"/>
</dbReference>
<dbReference type="InterPro" id="IPR011009">
    <property type="entry name" value="Kinase-like_dom_sf"/>
</dbReference>
<dbReference type="Proteomes" id="UP000823561">
    <property type="component" value="Chromosome 2"/>
</dbReference>
<accession>A0AAV6HGA7</accession>